<dbReference type="Gene3D" id="3.80.10.10">
    <property type="entry name" value="Ribonuclease Inhibitor"/>
    <property type="match status" value="1"/>
</dbReference>
<organism evidence="4 5">
    <name type="scientific">Ramalina farinacea</name>
    <dbReference type="NCBI Taxonomy" id="258253"/>
    <lineage>
        <taxon>Eukaryota</taxon>
        <taxon>Fungi</taxon>
        <taxon>Dikarya</taxon>
        <taxon>Ascomycota</taxon>
        <taxon>Pezizomycotina</taxon>
        <taxon>Lecanoromycetes</taxon>
        <taxon>OSLEUM clade</taxon>
        <taxon>Lecanoromycetidae</taxon>
        <taxon>Lecanorales</taxon>
        <taxon>Lecanorineae</taxon>
        <taxon>Ramalinaceae</taxon>
        <taxon>Ramalina</taxon>
    </lineage>
</organism>
<dbReference type="GO" id="GO:0005634">
    <property type="term" value="C:nucleus"/>
    <property type="evidence" value="ECO:0007669"/>
    <property type="project" value="TreeGrafter"/>
</dbReference>
<keyword evidence="1" id="KW-0343">GTPase activation</keyword>
<dbReference type="EMBL" id="JAPUFD010000013">
    <property type="protein sequence ID" value="MDI1490841.1"/>
    <property type="molecule type" value="Genomic_DNA"/>
</dbReference>
<protein>
    <recommendedName>
        <fullName evidence="6">RNI-like protein</fullName>
    </recommendedName>
</protein>
<keyword evidence="2" id="KW-0433">Leucine-rich repeat</keyword>
<keyword evidence="3" id="KW-0677">Repeat</keyword>
<dbReference type="GO" id="GO:0006913">
    <property type="term" value="P:nucleocytoplasmic transport"/>
    <property type="evidence" value="ECO:0007669"/>
    <property type="project" value="TreeGrafter"/>
</dbReference>
<dbReference type="GO" id="GO:0005096">
    <property type="term" value="F:GTPase activator activity"/>
    <property type="evidence" value="ECO:0007669"/>
    <property type="project" value="UniProtKB-KW"/>
</dbReference>
<dbReference type="GO" id="GO:0048471">
    <property type="term" value="C:perinuclear region of cytoplasm"/>
    <property type="evidence" value="ECO:0007669"/>
    <property type="project" value="TreeGrafter"/>
</dbReference>
<evidence type="ECO:0000256" key="1">
    <source>
        <dbReference type="ARBA" id="ARBA00022468"/>
    </source>
</evidence>
<name>A0AA43QTC3_9LECA</name>
<evidence type="ECO:0000256" key="2">
    <source>
        <dbReference type="ARBA" id="ARBA00022614"/>
    </source>
</evidence>
<dbReference type="PANTHER" id="PTHR24113">
    <property type="entry name" value="RAN GTPASE-ACTIVATING PROTEIN 1"/>
    <property type="match status" value="1"/>
</dbReference>
<evidence type="ECO:0000313" key="5">
    <source>
        <dbReference type="Proteomes" id="UP001161017"/>
    </source>
</evidence>
<evidence type="ECO:0000256" key="3">
    <source>
        <dbReference type="ARBA" id="ARBA00022737"/>
    </source>
</evidence>
<comment type="caution">
    <text evidence="4">The sequence shown here is derived from an EMBL/GenBank/DDBJ whole genome shotgun (WGS) entry which is preliminary data.</text>
</comment>
<proteinExistence type="predicted"/>
<dbReference type="Pfam" id="PF13516">
    <property type="entry name" value="LRR_6"/>
    <property type="match status" value="2"/>
</dbReference>
<dbReference type="InterPro" id="IPR032675">
    <property type="entry name" value="LRR_dom_sf"/>
</dbReference>
<dbReference type="SUPFAM" id="SSF52047">
    <property type="entry name" value="RNI-like"/>
    <property type="match status" value="1"/>
</dbReference>
<dbReference type="GO" id="GO:0031267">
    <property type="term" value="F:small GTPase binding"/>
    <property type="evidence" value="ECO:0007669"/>
    <property type="project" value="TreeGrafter"/>
</dbReference>
<dbReference type="GO" id="GO:0005829">
    <property type="term" value="C:cytosol"/>
    <property type="evidence" value="ECO:0007669"/>
    <property type="project" value="TreeGrafter"/>
</dbReference>
<sequence length="569" mass="62995">MRTYDANRWATVLRKAFVSLQQNISDGVTPASRNVLNAPRRRHADPGSSQLTAEISGLLYPAPLDAGLSQLIKYEKDIVALRRAIKTQIQDEAAAVKEDAQKKKNVWRHRILSQGPWSPLNDPAPVAGASALPMPVEIAGKQSLQPFFQHLSELDDSNHDGNTTFVHGKEPWYNVDVDAWEKGMLYKDGRMDLCKMVLGPPNITALMNSLSTNTCVCHFLLGNNIIGPVVADAIATFSQNYPSRIETWYLAGNCLDGPSMTRLTNAWVGSRAITNIWLKRYPLGPSASPDLYRLITQVPNLRTLDLDQTELSDTGVATLFRLLTSFPLASLPLRNIYLNATGISTAACKAIAQFIGSPDCTLESLYLSMNPIGDDGAIALSDGLRQNTSLKRFITNSCGINTQGATSIFAALIGHPTLFTLSIAQSYATHDLNARYNFLEDAIAPSLVNLINHGNALSAKAAAFSDTLEEVDVKSVHADARIDPTIAALLSDKFHRNVERHYDGLNYEYFQQGERRWLISPKDVRLIDSGYRNRDADLARRGKLVLKKWWDEDADLVSRVMDVETDWRD</sequence>
<accession>A0AA43QTC3</accession>
<evidence type="ECO:0000313" key="4">
    <source>
        <dbReference type="EMBL" id="MDI1490841.1"/>
    </source>
</evidence>
<dbReference type="SMART" id="SM00368">
    <property type="entry name" value="LRR_RI"/>
    <property type="match status" value="4"/>
</dbReference>
<keyword evidence="5" id="KW-1185">Reference proteome</keyword>
<dbReference type="InterPro" id="IPR027038">
    <property type="entry name" value="RanGap"/>
</dbReference>
<gene>
    <name evidence="4" type="ORF">OHK93_002046</name>
</gene>
<evidence type="ECO:0008006" key="6">
    <source>
        <dbReference type="Google" id="ProtNLM"/>
    </source>
</evidence>
<dbReference type="PANTHER" id="PTHR24113:SF12">
    <property type="entry name" value="RAN GTPASE-ACTIVATING PROTEIN 1"/>
    <property type="match status" value="1"/>
</dbReference>
<dbReference type="InterPro" id="IPR001611">
    <property type="entry name" value="Leu-rich_rpt"/>
</dbReference>
<dbReference type="Proteomes" id="UP001161017">
    <property type="component" value="Unassembled WGS sequence"/>
</dbReference>
<dbReference type="AlphaFoldDB" id="A0AA43QTC3"/>
<reference evidence="4" key="1">
    <citation type="journal article" date="2023" name="Genome Biol. Evol.">
        <title>First Whole Genome Sequence and Flow Cytometry Genome Size Data for the Lichen-Forming Fungus Ramalina farinacea (Ascomycota).</title>
        <authorList>
            <person name="Llewellyn T."/>
            <person name="Mian S."/>
            <person name="Hill R."/>
            <person name="Leitch I.J."/>
            <person name="Gaya E."/>
        </authorList>
    </citation>
    <scope>NUCLEOTIDE SEQUENCE</scope>
    <source>
        <strain evidence="4">LIQ254RAFAR</strain>
    </source>
</reference>